<keyword evidence="4" id="KW-0804">Transcription</keyword>
<name>X1P077_9ZZZZ</name>
<dbReference type="SUPFAM" id="SSF53822">
    <property type="entry name" value="Periplasmic binding protein-like I"/>
    <property type="match status" value="1"/>
</dbReference>
<proteinExistence type="predicted"/>
<dbReference type="Pfam" id="PF00532">
    <property type="entry name" value="Peripla_BP_1"/>
    <property type="match status" value="1"/>
</dbReference>
<evidence type="ECO:0000259" key="5">
    <source>
        <dbReference type="Pfam" id="PF00532"/>
    </source>
</evidence>
<feature type="domain" description="Periplasmic binding protein/LacI sugar binding" evidence="5">
    <location>
        <begin position="2"/>
        <end position="120"/>
    </location>
</feature>
<keyword evidence="1" id="KW-0678">Repressor</keyword>
<dbReference type="GO" id="GO:0003700">
    <property type="term" value="F:DNA-binding transcription factor activity"/>
    <property type="evidence" value="ECO:0007669"/>
    <property type="project" value="TreeGrafter"/>
</dbReference>
<dbReference type="EMBL" id="BARV01038617">
    <property type="protein sequence ID" value="GAI49278.1"/>
    <property type="molecule type" value="Genomic_DNA"/>
</dbReference>
<dbReference type="InterPro" id="IPR001761">
    <property type="entry name" value="Peripla_BP/Lac1_sug-bd_dom"/>
</dbReference>
<dbReference type="AlphaFoldDB" id="X1P077"/>
<dbReference type="PANTHER" id="PTHR30146">
    <property type="entry name" value="LACI-RELATED TRANSCRIPTIONAL REPRESSOR"/>
    <property type="match status" value="1"/>
</dbReference>
<dbReference type="InterPro" id="IPR028082">
    <property type="entry name" value="Peripla_BP_I"/>
</dbReference>
<evidence type="ECO:0000256" key="3">
    <source>
        <dbReference type="ARBA" id="ARBA00023125"/>
    </source>
</evidence>
<organism evidence="6">
    <name type="scientific">marine sediment metagenome</name>
    <dbReference type="NCBI Taxonomy" id="412755"/>
    <lineage>
        <taxon>unclassified sequences</taxon>
        <taxon>metagenomes</taxon>
        <taxon>ecological metagenomes</taxon>
    </lineage>
</organism>
<evidence type="ECO:0000256" key="1">
    <source>
        <dbReference type="ARBA" id="ARBA00022491"/>
    </source>
</evidence>
<gene>
    <name evidence="6" type="ORF">S06H3_59437</name>
</gene>
<dbReference type="GO" id="GO:0000976">
    <property type="term" value="F:transcription cis-regulatory region binding"/>
    <property type="evidence" value="ECO:0007669"/>
    <property type="project" value="TreeGrafter"/>
</dbReference>
<keyword evidence="2" id="KW-0805">Transcription regulation</keyword>
<evidence type="ECO:0000313" key="6">
    <source>
        <dbReference type="EMBL" id="GAI49278.1"/>
    </source>
</evidence>
<dbReference type="Gene3D" id="3.40.50.2300">
    <property type="match status" value="2"/>
</dbReference>
<accession>X1P077</accession>
<dbReference type="PANTHER" id="PTHR30146:SF148">
    <property type="entry name" value="HTH-TYPE TRANSCRIPTIONAL REPRESSOR PURR-RELATED"/>
    <property type="match status" value="1"/>
</dbReference>
<protein>
    <recommendedName>
        <fullName evidence="5">Periplasmic binding protein/LacI sugar binding domain-containing protein</fullName>
    </recommendedName>
</protein>
<sequence length="121" mass="13471">MGIEMKSFDLSYNVIFCNTNRNVQKESTYLDLLLKKRVDGIVFVSSGININSVKFIKSQKIPIIVVDREIKGLKVDSVLVDNLSGGYQATKHLLNLGHKRIACISGPSLITPSSERIEGYK</sequence>
<reference evidence="6" key="1">
    <citation type="journal article" date="2014" name="Front. Microbiol.">
        <title>High frequency of phylogenetically diverse reductive dehalogenase-homologous genes in deep subseafloor sedimentary metagenomes.</title>
        <authorList>
            <person name="Kawai M."/>
            <person name="Futagami T."/>
            <person name="Toyoda A."/>
            <person name="Takaki Y."/>
            <person name="Nishi S."/>
            <person name="Hori S."/>
            <person name="Arai W."/>
            <person name="Tsubouchi T."/>
            <person name="Morono Y."/>
            <person name="Uchiyama I."/>
            <person name="Ito T."/>
            <person name="Fujiyama A."/>
            <person name="Inagaki F."/>
            <person name="Takami H."/>
        </authorList>
    </citation>
    <scope>NUCLEOTIDE SEQUENCE</scope>
    <source>
        <strain evidence="6">Expedition CK06-06</strain>
    </source>
</reference>
<keyword evidence="3" id="KW-0238">DNA-binding</keyword>
<comment type="caution">
    <text evidence="6">The sequence shown here is derived from an EMBL/GenBank/DDBJ whole genome shotgun (WGS) entry which is preliminary data.</text>
</comment>
<evidence type="ECO:0000256" key="4">
    <source>
        <dbReference type="ARBA" id="ARBA00023163"/>
    </source>
</evidence>
<evidence type="ECO:0000256" key="2">
    <source>
        <dbReference type="ARBA" id="ARBA00023015"/>
    </source>
</evidence>
<feature type="non-terminal residue" evidence="6">
    <location>
        <position position="121"/>
    </location>
</feature>
<dbReference type="CDD" id="cd06267">
    <property type="entry name" value="PBP1_LacI_sugar_binding-like"/>
    <property type="match status" value="1"/>
</dbReference>